<keyword evidence="4 5" id="KW-0642">Proline metabolism</keyword>
<protein>
    <recommendedName>
        <fullName evidence="2 5">Proline dehydrogenase</fullName>
        <ecNumber evidence="2 5">1.5.5.2</ecNumber>
    </recommendedName>
</protein>
<evidence type="ECO:0000259" key="6">
    <source>
        <dbReference type="Pfam" id="PF01619"/>
    </source>
</evidence>
<sequence length="463" mass="52463">MKVQDISSLLRTFQLPRCNPAEASRYYSQSYPVRRASTISVSKRQTQSITFKKLPPLSLMPTAILLRSYFMTSILSSPRLLKVSMPILNIIAHSQSRFLNPDKNPLIGFLVRKIVYEHFVSGDGEKEVKKTIAQMKQVGYTGVILGYAKEFKIDEGGAGNEELDVRRWKEGYEKTMSMIGPGDFMAMKLSGAGASTLSALANKQPPPAHMWSELLTLCHAAKAKSIRVWIDAEQQDLQPTIDEWTLLLMREFNRDGETFMYNTFQAYLKSTPENILKYMKIAQDEGWTMGIKLVRGAYIATERRELIHDTIEMTHQAYDGIVSQLLKQEYSGLDGNKPYPKVALMLASHNSESIEKAYAIQKSLIENDKPIIKLEYGQLQGMADEISCGLLQLCEKGTKSSAIEDKLRPKAFKCLAWGSTQECLQFLLRRVKENGDAVSRTGSWVSGFRKEIWRRVKTNFRLA</sequence>
<dbReference type="InterPro" id="IPR015659">
    <property type="entry name" value="Proline_oxidase"/>
</dbReference>
<accession>A0A1E1K4I2</accession>
<dbReference type="OrthoDB" id="5464at2759"/>
<name>A0A1E1K4I2_9HELO</name>
<evidence type="ECO:0000256" key="3">
    <source>
        <dbReference type="ARBA" id="ARBA00023002"/>
    </source>
</evidence>
<evidence type="ECO:0000313" key="8">
    <source>
        <dbReference type="Proteomes" id="UP000178912"/>
    </source>
</evidence>
<comment type="cofactor">
    <cofactor evidence="5">
        <name>FAD</name>
        <dbReference type="ChEBI" id="CHEBI:57692"/>
    </cofactor>
</comment>
<dbReference type="AlphaFoldDB" id="A0A1E1K4I2"/>
<proteinExistence type="inferred from homology"/>
<dbReference type="InterPro" id="IPR002872">
    <property type="entry name" value="Proline_DH_dom"/>
</dbReference>
<dbReference type="GO" id="GO:0071949">
    <property type="term" value="F:FAD binding"/>
    <property type="evidence" value="ECO:0007669"/>
    <property type="project" value="TreeGrafter"/>
</dbReference>
<dbReference type="GO" id="GO:0004657">
    <property type="term" value="F:proline dehydrogenase activity"/>
    <property type="evidence" value="ECO:0007669"/>
    <property type="project" value="UniProtKB-EC"/>
</dbReference>
<dbReference type="SUPFAM" id="SSF51730">
    <property type="entry name" value="FAD-linked oxidoreductase"/>
    <property type="match status" value="1"/>
</dbReference>
<keyword evidence="8" id="KW-1185">Reference proteome</keyword>
<dbReference type="PANTHER" id="PTHR13914">
    <property type="entry name" value="PROLINE OXIDASE"/>
    <property type="match status" value="1"/>
</dbReference>
<dbReference type="Gene3D" id="3.20.20.220">
    <property type="match status" value="1"/>
</dbReference>
<dbReference type="EC" id="1.5.5.2" evidence="2 5"/>
<evidence type="ECO:0000313" key="7">
    <source>
        <dbReference type="EMBL" id="CZS92995.1"/>
    </source>
</evidence>
<evidence type="ECO:0000256" key="4">
    <source>
        <dbReference type="ARBA" id="ARBA00023062"/>
    </source>
</evidence>
<dbReference type="PANTHER" id="PTHR13914:SF34">
    <property type="entry name" value="PROLINE DEHYDROGENASE"/>
    <property type="match status" value="1"/>
</dbReference>
<feature type="domain" description="Proline dehydrogenase" evidence="6">
    <location>
        <begin position="129"/>
        <end position="441"/>
    </location>
</feature>
<keyword evidence="5" id="KW-0285">Flavoprotein</keyword>
<dbReference type="Proteomes" id="UP000178912">
    <property type="component" value="Unassembled WGS sequence"/>
</dbReference>
<dbReference type="GO" id="GO:0005739">
    <property type="term" value="C:mitochondrion"/>
    <property type="evidence" value="ECO:0007669"/>
    <property type="project" value="TreeGrafter"/>
</dbReference>
<evidence type="ECO:0000256" key="1">
    <source>
        <dbReference type="ARBA" id="ARBA00005869"/>
    </source>
</evidence>
<evidence type="ECO:0000256" key="5">
    <source>
        <dbReference type="RuleBase" id="RU364054"/>
    </source>
</evidence>
<dbReference type="GO" id="GO:0010133">
    <property type="term" value="P:L-proline catabolic process to L-glutamate"/>
    <property type="evidence" value="ECO:0007669"/>
    <property type="project" value="TreeGrafter"/>
</dbReference>
<comment type="function">
    <text evidence="5">Converts proline to delta-1-pyrroline-5-carboxylate.</text>
</comment>
<comment type="similarity">
    <text evidence="1 5">Belongs to the proline oxidase family.</text>
</comment>
<dbReference type="EMBL" id="FJUX01000014">
    <property type="protein sequence ID" value="CZS92995.1"/>
    <property type="molecule type" value="Genomic_DNA"/>
</dbReference>
<keyword evidence="3 5" id="KW-0560">Oxidoreductase</keyword>
<gene>
    <name evidence="7" type="ORF">RAG0_03478</name>
</gene>
<dbReference type="InterPro" id="IPR029041">
    <property type="entry name" value="FAD-linked_oxidoreductase-like"/>
</dbReference>
<comment type="catalytic activity">
    <reaction evidence="5">
        <text>L-proline + a quinone = (S)-1-pyrroline-5-carboxylate + a quinol + H(+)</text>
        <dbReference type="Rhea" id="RHEA:23784"/>
        <dbReference type="ChEBI" id="CHEBI:15378"/>
        <dbReference type="ChEBI" id="CHEBI:17388"/>
        <dbReference type="ChEBI" id="CHEBI:24646"/>
        <dbReference type="ChEBI" id="CHEBI:60039"/>
        <dbReference type="ChEBI" id="CHEBI:132124"/>
        <dbReference type="EC" id="1.5.5.2"/>
    </reaction>
</comment>
<dbReference type="Pfam" id="PF01619">
    <property type="entry name" value="Pro_dh"/>
    <property type="match status" value="1"/>
</dbReference>
<reference evidence="8" key="1">
    <citation type="submission" date="2016-03" db="EMBL/GenBank/DDBJ databases">
        <authorList>
            <person name="Guldener U."/>
        </authorList>
    </citation>
    <scope>NUCLEOTIDE SEQUENCE [LARGE SCALE GENOMIC DNA]</scope>
    <source>
        <strain evidence="8">04CH-RAC-A.6.1</strain>
    </source>
</reference>
<organism evidence="7 8">
    <name type="scientific">Rhynchosporium agropyri</name>
    <dbReference type="NCBI Taxonomy" id="914238"/>
    <lineage>
        <taxon>Eukaryota</taxon>
        <taxon>Fungi</taxon>
        <taxon>Dikarya</taxon>
        <taxon>Ascomycota</taxon>
        <taxon>Pezizomycotina</taxon>
        <taxon>Leotiomycetes</taxon>
        <taxon>Helotiales</taxon>
        <taxon>Ploettnerulaceae</taxon>
        <taxon>Rhynchosporium</taxon>
    </lineage>
</organism>
<keyword evidence="5" id="KW-0274">FAD</keyword>
<evidence type="ECO:0000256" key="2">
    <source>
        <dbReference type="ARBA" id="ARBA00012695"/>
    </source>
</evidence>